<dbReference type="PANTHER" id="PTHR33375:SF1">
    <property type="entry name" value="CHROMOSOME-PARTITIONING PROTEIN PARB-RELATED"/>
    <property type="match status" value="1"/>
</dbReference>
<dbReference type="NCBIfam" id="TIGR00180">
    <property type="entry name" value="parB_part"/>
    <property type="match status" value="1"/>
</dbReference>
<dbReference type="Gene3D" id="1.10.10.2830">
    <property type="match status" value="1"/>
</dbReference>
<dbReference type="FunFam" id="3.90.1530.30:FF:000001">
    <property type="entry name" value="Chromosome partitioning protein ParB"/>
    <property type="match status" value="1"/>
</dbReference>
<name>A0A1M6L8L2_9FIRM</name>
<organism evidence="6 7">
    <name type="scientific">Anaerotignum lactatifermentans DSM 14214</name>
    <dbReference type="NCBI Taxonomy" id="1121323"/>
    <lineage>
        <taxon>Bacteria</taxon>
        <taxon>Bacillati</taxon>
        <taxon>Bacillota</taxon>
        <taxon>Clostridia</taxon>
        <taxon>Lachnospirales</taxon>
        <taxon>Anaerotignaceae</taxon>
        <taxon>Anaerotignum</taxon>
    </lineage>
</organism>
<evidence type="ECO:0000259" key="5">
    <source>
        <dbReference type="SMART" id="SM00470"/>
    </source>
</evidence>
<dbReference type="Gene3D" id="3.90.1530.30">
    <property type="match status" value="1"/>
</dbReference>
<evidence type="ECO:0000313" key="7">
    <source>
        <dbReference type="Proteomes" id="UP000183975"/>
    </source>
</evidence>
<dbReference type="Proteomes" id="UP000183975">
    <property type="component" value="Unassembled WGS sequence"/>
</dbReference>
<feature type="domain" description="ParB-like N-terminal" evidence="5">
    <location>
        <begin position="33"/>
        <end position="123"/>
    </location>
</feature>
<dbReference type="FunFam" id="1.10.10.2830:FF:000001">
    <property type="entry name" value="Chromosome partitioning protein ParB"/>
    <property type="match status" value="1"/>
</dbReference>
<dbReference type="Pfam" id="PF02195">
    <property type="entry name" value="ParB_N"/>
    <property type="match status" value="1"/>
</dbReference>
<dbReference type="SMART" id="SM00470">
    <property type="entry name" value="ParB"/>
    <property type="match status" value="1"/>
</dbReference>
<dbReference type="SUPFAM" id="SSF109709">
    <property type="entry name" value="KorB DNA-binding domain-like"/>
    <property type="match status" value="1"/>
</dbReference>
<dbReference type="GO" id="GO:0003677">
    <property type="term" value="F:DNA binding"/>
    <property type="evidence" value="ECO:0007669"/>
    <property type="project" value="UniProtKB-KW"/>
</dbReference>
<dbReference type="GO" id="GO:0045881">
    <property type="term" value="P:positive regulation of sporulation resulting in formation of a cellular spore"/>
    <property type="evidence" value="ECO:0007669"/>
    <property type="project" value="TreeGrafter"/>
</dbReference>
<dbReference type="OrthoDB" id="9802051at2"/>
<dbReference type="GO" id="GO:0005694">
    <property type="term" value="C:chromosome"/>
    <property type="evidence" value="ECO:0007669"/>
    <property type="project" value="TreeGrafter"/>
</dbReference>
<dbReference type="AlphaFoldDB" id="A0A1M6L8L2"/>
<evidence type="ECO:0000313" key="6">
    <source>
        <dbReference type="EMBL" id="SHJ67419.1"/>
    </source>
</evidence>
<keyword evidence="4" id="KW-0238">DNA-binding</keyword>
<comment type="subcellular location">
    <subcellularLocation>
        <location evidence="1">Cytoplasm</location>
        <location evidence="1">Nucleoid</location>
    </subcellularLocation>
</comment>
<evidence type="ECO:0000256" key="2">
    <source>
        <dbReference type="ARBA" id="ARBA00006295"/>
    </source>
</evidence>
<dbReference type="EMBL" id="FRAH01000004">
    <property type="protein sequence ID" value="SHJ67419.1"/>
    <property type="molecule type" value="Genomic_DNA"/>
</dbReference>
<dbReference type="CDD" id="cd16393">
    <property type="entry name" value="SPO0J_N"/>
    <property type="match status" value="1"/>
</dbReference>
<dbReference type="InterPro" id="IPR041468">
    <property type="entry name" value="HTH_ParB/Spo0J"/>
</dbReference>
<reference evidence="6 7" key="1">
    <citation type="submission" date="2016-11" db="EMBL/GenBank/DDBJ databases">
        <authorList>
            <person name="Jaros S."/>
            <person name="Januszkiewicz K."/>
            <person name="Wedrychowicz H."/>
        </authorList>
    </citation>
    <scope>NUCLEOTIDE SEQUENCE [LARGE SCALE GENOMIC DNA]</scope>
    <source>
        <strain evidence="6 7">DSM 14214</strain>
    </source>
</reference>
<protein>
    <submittedName>
        <fullName evidence="6">Chromosome partitioning protein, ParB family</fullName>
    </submittedName>
</protein>
<dbReference type="Pfam" id="PF17762">
    <property type="entry name" value="HTH_ParB"/>
    <property type="match status" value="1"/>
</dbReference>
<dbReference type="InterPro" id="IPR003115">
    <property type="entry name" value="ParB_N"/>
</dbReference>
<dbReference type="GO" id="GO:0007059">
    <property type="term" value="P:chromosome segregation"/>
    <property type="evidence" value="ECO:0007669"/>
    <property type="project" value="UniProtKB-KW"/>
</dbReference>
<sequence>MATKKGLGAKGLGIEALIHNKMEDFESDGGGVLELDLNKIEPNRKQPRKHFDETALEELATSLKNYGMIQPVVVKKNKEGYYELIAGERRWRAAKIAGLTKIPAIIKKWEEGEAFEAALVENLQREDLNPMEEAQSYQRLQEEFGLSQEQIANKVGKSRPAVANALRLLQLDERVRNFVVENKLTAGHARALLPLTDGEAQFELAEHIIEEGLNVRAVEAMVKTMLETAETPAAEEEAPKKTQSPVLRQIEDELKGIFATKVKVTQKKNKGKIEIEYYSDEDLDRLLVLMKKLETER</sequence>
<keyword evidence="3" id="KW-0159">Chromosome partition</keyword>
<accession>A0A1M6L8L2</accession>
<dbReference type="RefSeq" id="WP_072848370.1">
    <property type="nucleotide sequence ID" value="NZ_FRAH01000004.1"/>
</dbReference>
<dbReference type="InterPro" id="IPR057240">
    <property type="entry name" value="ParB_dimer_C"/>
</dbReference>
<proteinExistence type="inferred from homology"/>
<evidence type="ECO:0000256" key="4">
    <source>
        <dbReference type="ARBA" id="ARBA00023125"/>
    </source>
</evidence>
<evidence type="ECO:0000256" key="3">
    <source>
        <dbReference type="ARBA" id="ARBA00022829"/>
    </source>
</evidence>
<evidence type="ECO:0000256" key="1">
    <source>
        <dbReference type="ARBA" id="ARBA00004453"/>
    </source>
</evidence>
<dbReference type="InterPro" id="IPR004437">
    <property type="entry name" value="ParB/RepB/Spo0J"/>
</dbReference>
<gene>
    <name evidence="6" type="ORF">SAMN02745138_00307</name>
</gene>
<dbReference type="PANTHER" id="PTHR33375">
    <property type="entry name" value="CHROMOSOME-PARTITIONING PROTEIN PARB-RELATED"/>
    <property type="match status" value="1"/>
</dbReference>
<dbReference type="SUPFAM" id="SSF110849">
    <property type="entry name" value="ParB/Sulfiredoxin"/>
    <property type="match status" value="1"/>
</dbReference>
<dbReference type="InterPro" id="IPR036086">
    <property type="entry name" value="ParB/Sulfiredoxin_sf"/>
</dbReference>
<dbReference type="InterPro" id="IPR050336">
    <property type="entry name" value="Chromosome_partition/occlusion"/>
</dbReference>
<comment type="similarity">
    <text evidence="2">Belongs to the ParB family.</text>
</comment>
<dbReference type="Pfam" id="PF23552">
    <property type="entry name" value="ParB_C"/>
    <property type="match status" value="1"/>
</dbReference>
<keyword evidence="7" id="KW-1185">Reference proteome</keyword>
<dbReference type="GO" id="GO:0009295">
    <property type="term" value="C:nucleoid"/>
    <property type="evidence" value="ECO:0007669"/>
    <property type="project" value="UniProtKB-SubCell"/>
</dbReference>